<dbReference type="PANTHER" id="PTHR10177">
    <property type="entry name" value="CYCLINS"/>
    <property type="match status" value="1"/>
</dbReference>
<feature type="domain" description="Cyclin-like" evidence="6">
    <location>
        <begin position="135"/>
        <end position="221"/>
    </location>
</feature>
<accession>A0AAV9IJ81</accession>
<evidence type="ECO:0000256" key="1">
    <source>
        <dbReference type="ARBA" id="ARBA00022618"/>
    </source>
</evidence>
<evidence type="ECO:0000256" key="2">
    <source>
        <dbReference type="ARBA" id="ARBA00023127"/>
    </source>
</evidence>
<keyword evidence="1" id="KW-0132">Cell division</keyword>
<dbReference type="SMART" id="SM00385">
    <property type="entry name" value="CYCLIN"/>
    <property type="match status" value="1"/>
</dbReference>
<evidence type="ECO:0000256" key="3">
    <source>
        <dbReference type="ARBA" id="ARBA00023306"/>
    </source>
</evidence>
<protein>
    <recommendedName>
        <fullName evidence="6">Cyclin-like domain-containing protein</fullName>
    </recommendedName>
</protein>
<dbReference type="InterPro" id="IPR036915">
    <property type="entry name" value="Cyclin-like_sf"/>
</dbReference>
<keyword evidence="2 4" id="KW-0195">Cyclin</keyword>
<dbReference type="SUPFAM" id="SSF47954">
    <property type="entry name" value="Cyclin-like"/>
    <property type="match status" value="1"/>
</dbReference>
<evidence type="ECO:0000256" key="4">
    <source>
        <dbReference type="RuleBase" id="RU000383"/>
    </source>
</evidence>
<feature type="region of interest" description="Disordered" evidence="5">
    <location>
        <begin position="336"/>
        <end position="355"/>
    </location>
</feature>
<dbReference type="InterPro" id="IPR006671">
    <property type="entry name" value="Cyclin_N"/>
</dbReference>
<dbReference type="PROSITE" id="PS00292">
    <property type="entry name" value="CYCLINS"/>
    <property type="match status" value="1"/>
</dbReference>
<name>A0AAV9IJ81_9RHOD</name>
<dbReference type="AlphaFoldDB" id="A0AAV9IJ81"/>
<feature type="compositionally biased region" description="Polar residues" evidence="5">
    <location>
        <begin position="12"/>
        <end position="22"/>
    </location>
</feature>
<dbReference type="Pfam" id="PF00134">
    <property type="entry name" value="Cyclin_N"/>
    <property type="match status" value="1"/>
</dbReference>
<evidence type="ECO:0000259" key="6">
    <source>
        <dbReference type="SMART" id="SM00385"/>
    </source>
</evidence>
<dbReference type="InterPro" id="IPR039361">
    <property type="entry name" value="Cyclin"/>
</dbReference>
<comment type="similarity">
    <text evidence="4">Belongs to the cyclin family.</text>
</comment>
<feature type="compositionally biased region" description="Basic and acidic residues" evidence="5">
    <location>
        <begin position="1"/>
        <end position="10"/>
    </location>
</feature>
<comment type="caution">
    <text evidence="7">The sequence shown here is derived from an EMBL/GenBank/DDBJ whole genome shotgun (WGS) entry which is preliminary data.</text>
</comment>
<gene>
    <name evidence="7" type="ORF">GAYE_SCF39G5288</name>
</gene>
<keyword evidence="8" id="KW-1185">Reference proteome</keyword>
<keyword evidence="3" id="KW-0131">Cell cycle</keyword>
<proteinExistence type="inferred from homology"/>
<feature type="compositionally biased region" description="Polar residues" evidence="5">
    <location>
        <begin position="339"/>
        <end position="355"/>
    </location>
</feature>
<sequence length="355" mass="41162">MTEEIKDCFKEASTSTSRNENYGTEYEYARERNTKKRTLPFDSKFKLKRIALNDITNISHSPSKFISSDEEADKQRNTDRVAYIKSEKAKNEETLKLLCLFSLRTQREGALPRSDYFEVVQKNKQGPFTREMVAKWIFRVVEELRLSYNTAFLALGYFDRFLSKVKLRIQFIPTLSRACLFVAAKFWECNPPSSKQLFSRRKSEFRDDLALLLKFEILLLQVLKWELAVPHAFDIFCACIDYLRCSNDVSLVTYAYSLLQKYATEYSMLRLSPSTLAIHSILVALHRNASASRFDKSLCEDIEKISTLLQVTPSHQNEFQNLLKAVKRRIFCNKDSEDSVTSPTSIINTANPNEH</sequence>
<evidence type="ECO:0000313" key="8">
    <source>
        <dbReference type="Proteomes" id="UP001300502"/>
    </source>
</evidence>
<evidence type="ECO:0000313" key="7">
    <source>
        <dbReference type="EMBL" id="KAK4527366.1"/>
    </source>
</evidence>
<dbReference type="InterPro" id="IPR048258">
    <property type="entry name" value="Cyclins_cyclin-box"/>
</dbReference>
<organism evidence="7 8">
    <name type="scientific">Galdieria yellowstonensis</name>
    <dbReference type="NCBI Taxonomy" id="3028027"/>
    <lineage>
        <taxon>Eukaryota</taxon>
        <taxon>Rhodophyta</taxon>
        <taxon>Bangiophyceae</taxon>
        <taxon>Galdieriales</taxon>
        <taxon>Galdieriaceae</taxon>
        <taxon>Galdieria</taxon>
    </lineage>
</organism>
<dbReference type="EMBL" id="JANCYU010000051">
    <property type="protein sequence ID" value="KAK4527366.1"/>
    <property type="molecule type" value="Genomic_DNA"/>
</dbReference>
<evidence type="ECO:0000256" key="5">
    <source>
        <dbReference type="SAM" id="MobiDB-lite"/>
    </source>
</evidence>
<feature type="region of interest" description="Disordered" evidence="5">
    <location>
        <begin position="1"/>
        <end position="25"/>
    </location>
</feature>
<dbReference type="Proteomes" id="UP001300502">
    <property type="component" value="Unassembled WGS sequence"/>
</dbReference>
<reference evidence="7 8" key="1">
    <citation type="submission" date="2022-07" db="EMBL/GenBank/DDBJ databases">
        <title>Genome-wide signatures of adaptation to extreme environments.</title>
        <authorList>
            <person name="Cho C.H."/>
            <person name="Yoon H.S."/>
        </authorList>
    </citation>
    <scope>NUCLEOTIDE SEQUENCE [LARGE SCALE GENOMIC DNA]</scope>
    <source>
        <strain evidence="7 8">108.79 E11</strain>
    </source>
</reference>
<dbReference type="Gene3D" id="1.10.472.10">
    <property type="entry name" value="Cyclin-like"/>
    <property type="match status" value="2"/>
</dbReference>
<dbReference type="GO" id="GO:0051301">
    <property type="term" value="P:cell division"/>
    <property type="evidence" value="ECO:0007669"/>
    <property type="project" value="UniProtKB-KW"/>
</dbReference>
<dbReference type="InterPro" id="IPR013763">
    <property type="entry name" value="Cyclin-like_dom"/>
</dbReference>